<evidence type="ECO:0000313" key="5">
    <source>
        <dbReference type="Proteomes" id="UP000619238"/>
    </source>
</evidence>
<reference evidence="4 5" key="1">
    <citation type="submission" date="2020-07" db="EMBL/GenBank/DDBJ databases">
        <title>Description of Kordia aestuariivivens sp. nov., isolated from a tidal flat.</title>
        <authorList>
            <person name="Park S."/>
            <person name="Yoon J.-H."/>
        </authorList>
    </citation>
    <scope>NUCLEOTIDE SEQUENCE [LARGE SCALE GENOMIC DNA]</scope>
    <source>
        <strain evidence="4 5">YSTF-M3</strain>
    </source>
</reference>
<proteinExistence type="predicted"/>
<sequence length="247" mass="28560">MENLQILVLEDNLEEAHELTLLLETNEYSVTHVINIHEANIEVKKQVYDMIILDIMIDGKPEGITFAQQLDADEIRIPFLFLTSIQSRAIFDKAKYTKPFSYILKPFNEMELLYAIELAIETYHGQENTISGATTNAVIGPEFLFVKKQQKVVKVNVNTINYIEVSEKYCSLICDEGSYFIKLSLSKIKDVLANPDFKQTHRNYLVNVKKIKELYVEDNLIILEANYKVPFSARYKAAFLKEGLFFR</sequence>
<dbReference type="GO" id="GO:0003677">
    <property type="term" value="F:DNA binding"/>
    <property type="evidence" value="ECO:0007669"/>
    <property type="project" value="UniProtKB-KW"/>
</dbReference>
<name>A0ABR7Q893_9FLAO</name>
<dbReference type="Pfam" id="PF00072">
    <property type="entry name" value="Response_reg"/>
    <property type="match status" value="1"/>
</dbReference>
<feature type="domain" description="HTH LytTR-type" evidence="3">
    <location>
        <begin position="144"/>
        <end position="245"/>
    </location>
</feature>
<comment type="caution">
    <text evidence="4">The sequence shown here is derived from an EMBL/GenBank/DDBJ whole genome shotgun (WGS) entry which is preliminary data.</text>
</comment>
<dbReference type="PROSITE" id="PS50930">
    <property type="entry name" value="HTH_LYTTR"/>
    <property type="match status" value="1"/>
</dbReference>
<dbReference type="RefSeq" id="WP_187561709.1">
    <property type="nucleotide sequence ID" value="NZ_JACGWS010000004.1"/>
</dbReference>
<evidence type="ECO:0000256" key="1">
    <source>
        <dbReference type="PROSITE-ProRule" id="PRU00169"/>
    </source>
</evidence>
<dbReference type="Proteomes" id="UP000619238">
    <property type="component" value="Unassembled WGS sequence"/>
</dbReference>
<dbReference type="InterPro" id="IPR007492">
    <property type="entry name" value="LytTR_DNA-bd_dom"/>
</dbReference>
<dbReference type="Pfam" id="PF04397">
    <property type="entry name" value="LytTR"/>
    <property type="match status" value="1"/>
</dbReference>
<dbReference type="InterPro" id="IPR001789">
    <property type="entry name" value="Sig_transdc_resp-reg_receiver"/>
</dbReference>
<dbReference type="PROSITE" id="PS50110">
    <property type="entry name" value="RESPONSE_REGULATORY"/>
    <property type="match status" value="1"/>
</dbReference>
<dbReference type="Gene3D" id="3.40.50.2300">
    <property type="match status" value="1"/>
</dbReference>
<protein>
    <submittedName>
        <fullName evidence="4">DNA-binding response regulator</fullName>
    </submittedName>
</protein>
<evidence type="ECO:0000259" key="2">
    <source>
        <dbReference type="PROSITE" id="PS50110"/>
    </source>
</evidence>
<dbReference type="PANTHER" id="PTHR37299:SF1">
    <property type="entry name" value="STAGE 0 SPORULATION PROTEIN A HOMOLOG"/>
    <property type="match status" value="1"/>
</dbReference>
<feature type="modified residue" description="4-aspartylphosphate" evidence="1">
    <location>
        <position position="54"/>
    </location>
</feature>
<dbReference type="InterPro" id="IPR046947">
    <property type="entry name" value="LytR-like"/>
</dbReference>
<dbReference type="Gene3D" id="2.40.50.1020">
    <property type="entry name" value="LytTr DNA-binding domain"/>
    <property type="match status" value="1"/>
</dbReference>
<dbReference type="EMBL" id="JACGWS010000004">
    <property type="protein sequence ID" value="MBC8754658.1"/>
    <property type="molecule type" value="Genomic_DNA"/>
</dbReference>
<keyword evidence="5" id="KW-1185">Reference proteome</keyword>
<organism evidence="4 5">
    <name type="scientific">Kordia aestuariivivens</name>
    <dbReference type="NCBI Taxonomy" id="2759037"/>
    <lineage>
        <taxon>Bacteria</taxon>
        <taxon>Pseudomonadati</taxon>
        <taxon>Bacteroidota</taxon>
        <taxon>Flavobacteriia</taxon>
        <taxon>Flavobacteriales</taxon>
        <taxon>Flavobacteriaceae</taxon>
        <taxon>Kordia</taxon>
    </lineage>
</organism>
<keyword evidence="4" id="KW-0238">DNA-binding</keyword>
<keyword evidence="1" id="KW-0597">Phosphoprotein</keyword>
<dbReference type="PANTHER" id="PTHR37299">
    <property type="entry name" value="TRANSCRIPTIONAL REGULATOR-RELATED"/>
    <property type="match status" value="1"/>
</dbReference>
<dbReference type="InterPro" id="IPR011006">
    <property type="entry name" value="CheY-like_superfamily"/>
</dbReference>
<evidence type="ECO:0000259" key="3">
    <source>
        <dbReference type="PROSITE" id="PS50930"/>
    </source>
</evidence>
<dbReference type="SMART" id="SM00448">
    <property type="entry name" value="REC"/>
    <property type="match status" value="1"/>
</dbReference>
<dbReference type="SUPFAM" id="SSF52172">
    <property type="entry name" value="CheY-like"/>
    <property type="match status" value="1"/>
</dbReference>
<gene>
    <name evidence="4" type="ORF">H2O64_08225</name>
</gene>
<dbReference type="SMART" id="SM00850">
    <property type="entry name" value="LytTR"/>
    <property type="match status" value="1"/>
</dbReference>
<accession>A0ABR7Q893</accession>
<evidence type="ECO:0000313" key="4">
    <source>
        <dbReference type="EMBL" id="MBC8754658.1"/>
    </source>
</evidence>
<feature type="domain" description="Response regulatory" evidence="2">
    <location>
        <begin position="5"/>
        <end position="120"/>
    </location>
</feature>